<keyword evidence="4 7" id="KW-0812">Transmembrane</keyword>
<feature type="domain" description="Mce/MlaD" evidence="8">
    <location>
        <begin position="50"/>
        <end position="141"/>
    </location>
</feature>
<evidence type="ECO:0000256" key="5">
    <source>
        <dbReference type="ARBA" id="ARBA00022989"/>
    </source>
</evidence>
<evidence type="ECO:0000256" key="2">
    <source>
        <dbReference type="ARBA" id="ARBA00022475"/>
    </source>
</evidence>
<comment type="subcellular location">
    <subcellularLocation>
        <location evidence="1">Cell inner membrane</location>
    </subcellularLocation>
</comment>
<evidence type="ECO:0000313" key="10">
    <source>
        <dbReference type="Proteomes" id="UP000219993"/>
    </source>
</evidence>
<dbReference type="InterPro" id="IPR003399">
    <property type="entry name" value="Mce/MlaD"/>
</dbReference>
<name>A0A291P7T7_9GAMM</name>
<feature type="domain" description="Mce/MlaD" evidence="8">
    <location>
        <begin position="171"/>
        <end position="226"/>
    </location>
</feature>
<dbReference type="RefSeq" id="WP_097789351.1">
    <property type="nucleotide sequence ID" value="NZ_CP021435.1"/>
</dbReference>
<dbReference type="OrthoDB" id="9806984at2"/>
<proteinExistence type="predicted"/>
<keyword evidence="6 7" id="KW-0472">Membrane</keyword>
<dbReference type="InterPro" id="IPR051800">
    <property type="entry name" value="PqiA-PqiB_transport"/>
</dbReference>
<sequence length="560" mass="61410">MNDTPRDDAPEEAHRARATRQAPLSPIWVVPIVALLIGAWLVYDTYMSRGPLITLTMESADGIEAGSTLIKTRNVEIGRVESVTLSEDLSRVVLKARMTPEATPMLVEDSYFWVVKPRIGREGISGLNTVLSGAYLQLEPGESEEEARTFDVQEKPPVAPPGAEGLRINLLSRVGSSLNVGDPVTYQGFTVGRVEEATFDVETRRMHHRIFIESPYHRLVTTNTRFWTTSGIDLRLDSEGVRARLESLEAMLAGGVTFGVPEELPRGVIADPDTTFTLYADEDSAREGTFDRYLEYVLLIEDTVRGLGRGAPVEFRGVRIGTVASVPWNFTAPQPDRDARLAIPVLIRIEPQRLGIDSQTLDLDAWRERFDRLFQRGLRASLKSGNLLTGALFVDLTLDPQRAGSHAPETFAQRPVFPTTSGGLAQIQAQVTTLLDKLNALEVEPILDGLSRNLATSEAMLGEVRELTAGLQTLLDDPRARALPGNLNSTLAALRDTLAGLSPGAPAYRDLTETLDQLERLLRDLQPSARRLGDAPGALLFDRLDAADPVPRAPTDRTSP</sequence>
<dbReference type="KEGG" id="hbe:BEI_1979"/>
<dbReference type="NCBIfam" id="NF008070">
    <property type="entry name" value="PRK10807.1"/>
    <property type="match status" value="1"/>
</dbReference>
<keyword evidence="3" id="KW-0997">Cell inner membrane</keyword>
<dbReference type="EMBL" id="CP021435">
    <property type="protein sequence ID" value="ATJ82966.1"/>
    <property type="molecule type" value="Genomic_DNA"/>
</dbReference>
<organism evidence="9 10">
    <name type="scientific">Halomonas beimenensis</name>
    <dbReference type="NCBI Taxonomy" id="475662"/>
    <lineage>
        <taxon>Bacteria</taxon>
        <taxon>Pseudomonadati</taxon>
        <taxon>Pseudomonadota</taxon>
        <taxon>Gammaproteobacteria</taxon>
        <taxon>Oceanospirillales</taxon>
        <taxon>Halomonadaceae</taxon>
        <taxon>Halomonas</taxon>
    </lineage>
</organism>
<evidence type="ECO:0000256" key="6">
    <source>
        <dbReference type="ARBA" id="ARBA00023136"/>
    </source>
</evidence>
<evidence type="ECO:0000313" key="9">
    <source>
        <dbReference type="EMBL" id="ATJ82966.1"/>
    </source>
</evidence>
<keyword evidence="2" id="KW-1003">Cell membrane</keyword>
<reference evidence="9 10" key="1">
    <citation type="journal article" date="2017" name="Sci. Rep.">
        <title>Revealing the Saline Adaptation Strategies of the Halophilic Bacterium Halomonas beimenensis through High-throughput Omics and Transposon Mutagenesis Approaches.</title>
        <authorList>
            <person name="Chen Y.H."/>
            <person name="Lin S.S."/>
            <person name="Shyu Y.T."/>
        </authorList>
    </citation>
    <scope>NUCLEOTIDE SEQUENCE [LARGE SCALE GENOMIC DNA]</scope>
    <source>
        <strain evidence="9 10">NTU-111</strain>
    </source>
</reference>
<dbReference type="PANTHER" id="PTHR30462">
    <property type="entry name" value="INTERMEMBRANE TRANSPORT PROTEIN PQIB-RELATED"/>
    <property type="match status" value="1"/>
</dbReference>
<feature type="transmembrane region" description="Helical" evidence="7">
    <location>
        <begin position="24"/>
        <end position="43"/>
    </location>
</feature>
<accession>A0A291P7T7</accession>
<dbReference type="AlphaFoldDB" id="A0A291P7T7"/>
<keyword evidence="10" id="KW-1185">Reference proteome</keyword>
<evidence type="ECO:0000259" key="8">
    <source>
        <dbReference type="Pfam" id="PF02470"/>
    </source>
</evidence>
<evidence type="ECO:0000256" key="3">
    <source>
        <dbReference type="ARBA" id="ARBA00022519"/>
    </source>
</evidence>
<protein>
    <submittedName>
        <fullName evidence="9">Paraquat-inducible protein B</fullName>
    </submittedName>
</protein>
<gene>
    <name evidence="9" type="primary">pqiB</name>
    <name evidence="9" type="ORF">BEI_1979</name>
</gene>
<dbReference type="Proteomes" id="UP000219993">
    <property type="component" value="Chromosome"/>
</dbReference>
<keyword evidence="5 7" id="KW-1133">Transmembrane helix</keyword>
<dbReference type="PANTHER" id="PTHR30462:SF2">
    <property type="entry name" value="INTERMEMBRANE TRANSPORT PROTEIN PQIB"/>
    <property type="match status" value="1"/>
</dbReference>
<dbReference type="Pfam" id="PF02470">
    <property type="entry name" value="MlaD"/>
    <property type="match status" value="3"/>
</dbReference>
<dbReference type="GO" id="GO:0005886">
    <property type="term" value="C:plasma membrane"/>
    <property type="evidence" value="ECO:0007669"/>
    <property type="project" value="UniProtKB-SubCell"/>
</dbReference>
<evidence type="ECO:0000256" key="7">
    <source>
        <dbReference type="SAM" id="Phobius"/>
    </source>
</evidence>
<evidence type="ECO:0000256" key="1">
    <source>
        <dbReference type="ARBA" id="ARBA00004533"/>
    </source>
</evidence>
<feature type="domain" description="Mce/MlaD" evidence="8">
    <location>
        <begin position="302"/>
        <end position="397"/>
    </location>
</feature>
<evidence type="ECO:0000256" key="4">
    <source>
        <dbReference type="ARBA" id="ARBA00022692"/>
    </source>
</evidence>